<keyword evidence="1" id="KW-0812">Transmembrane</keyword>
<feature type="transmembrane region" description="Helical" evidence="1">
    <location>
        <begin position="32"/>
        <end position="51"/>
    </location>
</feature>
<evidence type="ECO:0000313" key="2">
    <source>
        <dbReference type="EMBL" id="KAJ5382364.1"/>
    </source>
</evidence>
<feature type="transmembrane region" description="Helical" evidence="1">
    <location>
        <begin position="384"/>
        <end position="405"/>
    </location>
</feature>
<feature type="transmembrane region" description="Helical" evidence="1">
    <location>
        <begin position="140"/>
        <end position="161"/>
    </location>
</feature>
<evidence type="ECO:0008006" key="4">
    <source>
        <dbReference type="Google" id="ProtNLM"/>
    </source>
</evidence>
<dbReference type="RefSeq" id="XP_056582140.1">
    <property type="nucleotide sequence ID" value="XM_056718005.1"/>
</dbReference>
<keyword evidence="3" id="KW-1185">Reference proteome</keyword>
<dbReference type="PANTHER" id="PTHR37577:SF1">
    <property type="entry name" value="INTEGRAL MEMBRANE PROTEIN"/>
    <property type="match status" value="1"/>
</dbReference>
<protein>
    <recommendedName>
        <fullName evidence="4">Transmembrane protein</fullName>
    </recommendedName>
</protein>
<feature type="transmembrane region" description="Helical" evidence="1">
    <location>
        <begin position="537"/>
        <end position="557"/>
    </location>
</feature>
<comment type="caution">
    <text evidence="2">The sequence shown here is derived from an EMBL/GenBank/DDBJ whole genome shotgun (WGS) entry which is preliminary data.</text>
</comment>
<feature type="transmembrane region" description="Helical" evidence="1">
    <location>
        <begin position="468"/>
        <end position="489"/>
    </location>
</feature>
<dbReference type="AlphaFoldDB" id="A0A9W9SR73"/>
<reference evidence="2" key="1">
    <citation type="submission" date="2022-12" db="EMBL/GenBank/DDBJ databases">
        <authorList>
            <person name="Petersen C."/>
        </authorList>
    </citation>
    <scope>NUCLEOTIDE SEQUENCE</scope>
    <source>
        <strain evidence="2">IBT 3081</strain>
    </source>
</reference>
<dbReference type="EMBL" id="JAPZBT010000001">
    <property type="protein sequence ID" value="KAJ5382364.1"/>
    <property type="molecule type" value="Genomic_DNA"/>
</dbReference>
<feature type="transmembrane region" description="Helical" evidence="1">
    <location>
        <begin position="105"/>
        <end position="128"/>
    </location>
</feature>
<keyword evidence="1" id="KW-0472">Membrane</keyword>
<dbReference type="GeneID" id="81457188"/>
<feature type="transmembrane region" description="Helical" evidence="1">
    <location>
        <begin position="577"/>
        <end position="597"/>
    </location>
</feature>
<evidence type="ECO:0000313" key="3">
    <source>
        <dbReference type="Proteomes" id="UP001147752"/>
    </source>
</evidence>
<dbReference type="OrthoDB" id="5427664at2759"/>
<evidence type="ECO:0000256" key="1">
    <source>
        <dbReference type="SAM" id="Phobius"/>
    </source>
</evidence>
<organism evidence="2 3">
    <name type="scientific">Penicillium concentricum</name>
    <dbReference type="NCBI Taxonomy" id="293559"/>
    <lineage>
        <taxon>Eukaryota</taxon>
        <taxon>Fungi</taxon>
        <taxon>Dikarya</taxon>
        <taxon>Ascomycota</taxon>
        <taxon>Pezizomycotina</taxon>
        <taxon>Eurotiomycetes</taxon>
        <taxon>Eurotiomycetidae</taxon>
        <taxon>Eurotiales</taxon>
        <taxon>Aspergillaceae</taxon>
        <taxon>Penicillium</taxon>
    </lineage>
</organism>
<proteinExistence type="predicted"/>
<dbReference type="InterPro" id="IPR053018">
    <property type="entry name" value="Elsinochrome_Biosynth-Asso"/>
</dbReference>
<reference evidence="2" key="2">
    <citation type="journal article" date="2023" name="IMA Fungus">
        <title>Comparative genomic study of the Penicillium genus elucidates a diverse pangenome and 15 lateral gene transfer events.</title>
        <authorList>
            <person name="Petersen C."/>
            <person name="Sorensen T."/>
            <person name="Nielsen M.R."/>
            <person name="Sondergaard T.E."/>
            <person name="Sorensen J.L."/>
            <person name="Fitzpatrick D.A."/>
            <person name="Frisvad J.C."/>
            <person name="Nielsen K.L."/>
        </authorList>
    </citation>
    <scope>NUCLEOTIDE SEQUENCE</scope>
    <source>
        <strain evidence="2">IBT 3081</strain>
    </source>
</reference>
<feature type="transmembrane region" description="Helical" evidence="1">
    <location>
        <begin position="345"/>
        <end position="364"/>
    </location>
</feature>
<name>A0A9W9SR73_9EURO</name>
<sequence length="598" mass="67169">MNSSAPYKCQSPWPKEISDDPDITGYGVVTNYVATAGIAVSLILMYFFVIYDPALDPFRNADEDPPNPLFRPNPVDTIFLRTLRKIPKRFLGDLKIPYNKLERSFLRCILAMSDVQLITGLSILISGFVQLRQGLPSYHWMAVIDLAWFSSITHLACLTLLHNYLYNHSLERMLRFMAMAGLAILLVVALSFTSTYWWASTTSPMGSAFYSDTETATHAAICHLGVVGSIRDSEYITMVFSMLLIMFGFTSRVAKLYKVISVSFMGQAKIWLSTWARRLLRVVFTWCCLGSSRHGLKRTLLYRPLLAVFFSARLFIDLWSSMLLEVSFLVVDLIPLMTDSRCSQVVWLFIGFTWGTIRLMTLLFDTRDIMSSSSMLRDSNDENSHWGFGQVVAIVLLIAPLVTFLELFNKGGTADISCGDHVHEPLPLGHQPSSLMILPLTNLGGSIPKDPDDPDSDWNDHIETLGTAVIYITTMCITFAGIILGIGAFESILTGFQALMISIFMALLNVFGLLLFSLMIESDLSGTPSWGRKLLHLVNVQFFGLSAFCPFIIQSTIGVFDDHVLYSVRSLSWIGNYSLIIFPICFYILCLVIIRFVR</sequence>
<feature type="transmembrane region" description="Helical" evidence="1">
    <location>
        <begin position="235"/>
        <end position="254"/>
    </location>
</feature>
<keyword evidence="1" id="KW-1133">Transmembrane helix</keyword>
<gene>
    <name evidence="2" type="ORF">N7517_000275</name>
</gene>
<accession>A0A9W9SR73</accession>
<feature type="transmembrane region" description="Helical" evidence="1">
    <location>
        <begin position="495"/>
        <end position="516"/>
    </location>
</feature>
<dbReference type="PANTHER" id="PTHR37577">
    <property type="entry name" value="INTEGRAL MEMBRANE PROTEIN"/>
    <property type="match status" value="1"/>
</dbReference>
<dbReference type="Proteomes" id="UP001147752">
    <property type="component" value="Unassembled WGS sequence"/>
</dbReference>
<feature type="transmembrane region" description="Helical" evidence="1">
    <location>
        <begin position="173"/>
        <end position="199"/>
    </location>
</feature>